<dbReference type="Pfam" id="PF01757">
    <property type="entry name" value="Acyl_transf_3"/>
    <property type="match status" value="1"/>
</dbReference>
<feature type="transmembrane region" description="Helical" evidence="1">
    <location>
        <begin position="201"/>
        <end position="218"/>
    </location>
</feature>
<dbReference type="RefSeq" id="WP_058311914.1">
    <property type="nucleotide sequence ID" value="NZ_CYTW01000003.1"/>
</dbReference>
<evidence type="ECO:0000256" key="1">
    <source>
        <dbReference type="SAM" id="Phobius"/>
    </source>
</evidence>
<dbReference type="GO" id="GO:0009103">
    <property type="term" value="P:lipopolysaccharide biosynthetic process"/>
    <property type="evidence" value="ECO:0007669"/>
    <property type="project" value="TreeGrafter"/>
</dbReference>
<dbReference type="InterPro" id="IPR050879">
    <property type="entry name" value="Acyltransferase_3"/>
</dbReference>
<dbReference type="Proteomes" id="UP000051870">
    <property type="component" value="Unassembled WGS sequence"/>
</dbReference>
<keyword evidence="1" id="KW-0812">Transmembrane</keyword>
<name>A0A0P1IBT4_9RHOB</name>
<keyword evidence="1" id="KW-0472">Membrane</keyword>
<organism evidence="3 4">
    <name type="scientific">Shimia thalassica</name>
    <dbReference type="NCBI Taxonomy" id="1715693"/>
    <lineage>
        <taxon>Bacteria</taxon>
        <taxon>Pseudomonadati</taxon>
        <taxon>Pseudomonadota</taxon>
        <taxon>Alphaproteobacteria</taxon>
        <taxon>Rhodobacterales</taxon>
        <taxon>Roseobacteraceae</taxon>
    </lineage>
</organism>
<reference evidence="4" key="1">
    <citation type="submission" date="2015-09" db="EMBL/GenBank/DDBJ databases">
        <authorList>
            <person name="Rodrigo-Torres Lidia"/>
            <person name="Arahal R.David."/>
        </authorList>
    </citation>
    <scope>NUCLEOTIDE SEQUENCE [LARGE SCALE GENOMIC DNA]</scope>
    <source>
        <strain evidence="4">CECT 7735</strain>
    </source>
</reference>
<dbReference type="InterPro" id="IPR002656">
    <property type="entry name" value="Acyl_transf_3_dom"/>
</dbReference>
<evidence type="ECO:0000313" key="4">
    <source>
        <dbReference type="Proteomes" id="UP000051870"/>
    </source>
</evidence>
<feature type="domain" description="Acyltransferase 3" evidence="2">
    <location>
        <begin position="14"/>
        <end position="338"/>
    </location>
</feature>
<dbReference type="GO" id="GO:0016747">
    <property type="term" value="F:acyltransferase activity, transferring groups other than amino-acyl groups"/>
    <property type="evidence" value="ECO:0007669"/>
    <property type="project" value="InterPro"/>
</dbReference>
<accession>A0A0P1IBT4</accession>
<evidence type="ECO:0000313" key="3">
    <source>
        <dbReference type="EMBL" id="CUK03990.1"/>
    </source>
</evidence>
<gene>
    <name evidence="3" type="primary">oatA_1</name>
    <name evidence="3" type="ORF">PH7735_02726</name>
</gene>
<dbReference type="GeneID" id="83881735"/>
<keyword evidence="3" id="KW-0012">Acyltransferase</keyword>
<keyword evidence="1" id="KW-1133">Transmembrane helix</keyword>
<dbReference type="EC" id="2.3.1.-" evidence="3"/>
<dbReference type="EMBL" id="CYTW01000003">
    <property type="protein sequence ID" value="CUK03990.1"/>
    <property type="molecule type" value="Genomic_DNA"/>
</dbReference>
<dbReference type="AlphaFoldDB" id="A0A0P1IBT4"/>
<dbReference type="PANTHER" id="PTHR23028">
    <property type="entry name" value="ACETYLTRANSFERASE"/>
    <property type="match status" value="1"/>
</dbReference>
<feature type="transmembrane region" description="Helical" evidence="1">
    <location>
        <begin position="291"/>
        <end position="309"/>
    </location>
</feature>
<sequence>MPNVRPTALPNQLPSLDGFRTVAIAIVFASHAGVSHLIPGGFGVTLFFFLSGYLITTLLQREISQTGTISLPRFFLRRVVRLWPPLLVTLLVGVFLVAIGLAQGALDWGTLLSQIFFYYNYYSLFAEPTNSVDGFGIFWSLSVEEHFYLLWPSVFLLLHKRLGASRILAMILVATLVWRVVRFVHFQSSEWEIYISTDTRIDALLFGCLLAILQANGAADRLFKADHFKWVWLGAAVILLLLTFAIREPAFRSTLRYSLQGLALMPVFHYAVTQPDTHLFKPLNLSWISQIGVWSYTLYLVHYLIVKALEYNGLASHGSPALVLGAAALSLAYAALMYRIVERPMLPLRRKLAPKG</sequence>
<dbReference type="PANTHER" id="PTHR23028:SF53">
    <property type="entry name" value="ACYL_TRANSF_3 DOMAIN-CONTAINING PROTEIN"/>
    <property type="match status" value="1"/>
</dbReference>
<dbReference type="STRING" id="1715693.PH7735_02726"/>
<proteinExistence type="predicted"/>
<feature type="transmembrane region" description="Helical" evidence="1">
    <location>
        <begin position="80"/>
        <end position="102"/>
    </location>
</feature>
<dbReference type="GO" id="GO:0016020">
    <property type="term" value="C:membrane"/>
    <property type="evidence" value="ECO:0007669"/>
    <property type="project" value="TreeGrafter"/>
</dbReference>
<feature type="transmembrane region" description="Helical" evidence="1">
    <location>
        <begin position="164"/>
        <end position="181"/>
    </location>
</feature>
<feature type="transmembrane region" description="Helical" evidence="1">
    <location>
        <begin position="230"/>
        <end position="246"/>
    </location>
</feature>
<feature type="transmembrane region" description="Helical" evidence="1">
    <location>
        <begin position="321"/>
        <end position="341"/>
    </location>
</feature>
<feature type="transmembrane region" description="Helical" evidence="1">
    <location>
        <begin position="37"/>
        <end position="59"/>
    </location>
</feature>
<protein>
    <submittedName>
        <fullName evidence="3">O-acetyltransferase OatA</fullName>
        <ecNumber evidence="3">2.3.1.-</ecNumber>
    </submittedName>
</protein>
<keyword evidence="3" id="KW-0808">Transferase</keyword>
<evidence type="ECO:0000259" key="2">
    <source>
        <dbReference type="Pfam" id="PF01757"/>
    </source>
</evidence>
<keyword evidence="4" id="KW-1185">Reference proteome</keyword>